<sequence>MWLTKFLLDRTVPFSSIYTLTRHKKDEIMDYCSFVQELIVWIEDNLYQSLTLDAVAEKSGYSKWHLQRIFHTVTGEKIGIYIRNKRLEMAAIELAGNNQKISDISSLYGFSSQHSFSRAFKNKFKCSPTEFRKIKNRLTTNKIRYLKNSGLEPLDSI</sequence>
<dbReference type="PROSITE" id="PS01124">
    <property type="entry name" value="HTH_ARAC_FAMILY_2"/>
    <property type="match status" value="1"/>
</dbReference>
<dbReference type="InterPro" id="IPR018060">
    <property type="entry name" value="HTH_AraC"/>
</dbReference>
<keyword evidence="2" id="KW-0238">DNA-binding</keyword>
<dbReference type="PANTHER" id="PTHR47504:SF5">
    <property type="entry name" value="RIGHT ORIGIN-BINDING PROTEIN"/>
    <property type="match status" value="1"/>
</dbReference>
<dbReference type="RefSeq" id="WP_327617934.1">
    <property type="nucleotide sequence ID" value="NZ_JAYWTM010000007.1"/>
</dbReference>
<dbReference type="PRINTS" id="PR00032">
    <property type="entry name" value="HTHARAC"/>
</dbReference>
<evidence type="ECO:0000259" key="4">
    <source>
        <dbReference type="PROSITE" id="PS01124"/>
    </source>
</evidence>
<keyword evidence="6" id="KW-1185">Reference proteome</keyword>
<evidence type="ECO:0000313" key="5">
    <source>
        <dbReference type="EMBL" id="MEC5342932.1"/>
    </source>
</evidence>
<keyword evidence="3" id="KW-0804">Transcription</keyword>
<dbReference type="SMART" id="SM00342">
    <property type="entry name" value="HTH_ARAC"/>
    <property type="match status" value="1"/>
</dbReference>
<reference evidence="5 6" key="1">
    <citation type="journal article" date="2017" name="Int. J. Syst. Evol. Microbiol.">
        <title>Brenneria populi subsp. brevivirga subsp. nov. isolated from symptomatic bark of Populus x euramericana canker, and description of Brenneria populi subsp. populi subsp. nov.</title>
        <authorList>
            <person name="Zheng M.H."/>
            <person name="Piao C.G."/>
            <person name="Xue H."/>
            <person name="Guo M.W."/>
            <person name="Li Y."/>
        </authorList>
    </citation>
    <scope>NUCLEOTIDE SEQUENCE [LARGE SCALE GENOMIC DNA]</scope>
    <source>
        <strain evidence="5 6">D9-5</strain>
    </source>
</reference>
<accession>A0ABU6JR04</accession>
<dbReference type="InterPro" id="IPR050959">
    <property type="entry name" value="MarA-like"/>
</dbReference>
<name>A0ABU6JR04_9GAMM</name>
<dbReference type="PANTHER" id="PTHR47504">
    <property type="entry name" value="RIGHT ORIGIN-BINDING PROTEIN"/>
    <property type="match status" value="1"/>
</dbReference>
<proteinExistence type="predicted"/>
<comment type="caution">
    <text evidence="5">The sequence shown here is derived from an EMBL/GenBank/DDBJ whole genome shotgun (WGS) entry which is preliminary data.</text>
</comment>
<dbReference type="EMBL" id="JAYWTM010000007">
    <property type="protein sequence ID" value="MEC5342932.1"/>
    <property type="molecule type" value="Genomic_DNA"/>
</dbReference>
<protein>
    <submittedName>
        <fullName evidence="5">Helix-turn-helix domain-containing protein</fullName>
    </submittedName>
</protein>
<dbReference type="PROSITE" id="PS00041">
    <property type="entry name" value="HTH_ARAC_FAMILY_1"/>
    <property type="match status" value="1"/>
</dbReference>
<dbReference type="InterPro" id="IPR009057">
    <property type="entry name" value="Homeodomain-like_sf"/>
</dbReference>
<dbReference type="InterPro" id="IPR018062">
    <property type="entry name" value="HTH_AraC-typ_CS"/>
</dbReference>
<dbReference type="Proteomes" id="UP001309705">
    <property type="component" value="Unassembled WGS sequence"/>
</dbReference>
<organism evidence="5 6">
    <name type="scientific">Brenneria populi</name>
    <dbReference type="NCBI Taxonomy" id="1505588"/>
    <lineage>
        <taxon>Bacteria</taxon>
        <taxon>Pseudomonadati</taxon>
        <taxon>Pseudomonadota</taxon>
        <taxon>Gammaproteobacteria</taxon>
        <taxon>Enterobacterales</taxon>
        <taxon>Pectobacteriaceae</taxon>
        <taxon>Brenneria</taxon>
    </lineage>
</organism>
<evidence type="ECO:0000256" key="3">
    <source>
        <dbReference type="ARBA" id="ARBA00023163"/>
    </source>
</evidence>
<gene>
    <name evidence="5" type="ORF">VSX58_10020</name>
</gene>
<feature type="domain" description="HTH araC/xylS-type" evidence="4">
    <location>
        <begin position="36"/>
        <end position="134"/>
    </location>
</feature>
<evidence type="ECO:0000256" key="2">
    <source>
        <dbReference type="ARBA" id="ARBA00023125"/>
    </source>
</evidence>
<evidence type="ECO:0000313" key="6">
    <source>
        <dbReference type="Proteomes" id="UP001309705"/>
    </source>
</evidence>
<keyword evidence="1" id="KW-0805">Transcription regulation</keyword>
<dbReference type="Pfam" id="PF12833">
    <property type="entry name" value="HTH_18"/>
    <property type="match status" value="1"/>
</dbReference>
<dbReference type="Gene3D" id="1.10.10.60">
    <property type="entry name" value="Homeodomain-like"/>
    <property type="match status" value="2"/>
</dbReference>
<dbReference type="InterPro" id="IPR020449">
    <property type="entry name" value="Tscrpt_reg_AraC-type_HTH"/>
</dbReference>
<dbReference type="SUPFAM" id="SSF46689">
    <property type="entry name" value="Homeodomain-like"/>
    <property type="match status" value="2"/>
</dbReference>
<evidence type="ECO:0000256" key="1">
    <source>
        <dbReference type="ARBA" id="ARBA00023015"/>
    </source>
</evidence>